<dbReference type="Proteomes" id="UP000187550">
    <property type="component" value="Unassembled WGS sequence"/>
</dbReference>
<dbReference type="EMBL" id="FTPL01000001">
    <property type="protein sequence ID" value="SIT66839.1"/>
    <property type="molecule type" value="Genomic_DNA"/>
</dbReference>
<accession>A0A1U7PLG2</accession>
<feature type="domain" description="NADP-dependent oxidoreductase" evidence="1">
    <location>
        <begin position="16"/>
        <end position="275"/>
    </location>
</feature>
<dbReference type="InterPro" id="IPR020471">
    <property type="entry name" value="AKR"/>
</dbReference>
<dbReference type="PANTHER" id="PTHR43312">
    <property type="entry name" value="D-THREO-ALDOSE 1-DEHYDROGENASE"/>
    <property type="match status" value="1"/>
</dbReference>
<evidence type="ECO:0000313" key="2">
    <source>
        <dbReference type="EMBL" id="SIT66839.1"/>
    </source>
</evidence>
<sequence length="300" mass="32788">MKKRKLGNTGPEVSEIALGCMSLPEDEAAASRIVDAALDSGINYFDTADLYMRGRNEELTGRALGRRRSDVILATKVGNRWTEGEDGWSWDASPEYIRQAVHDSLRRLGTDYIDLYQLHGGTDGDDLDAVIGVFEDLKKEGLIRHYGISSIRPNVFRPFLGNSEAVSVMMQYSLLDRRPEEWFGAIREVGASVVARGPLAKGLLTSEAAERASRSNGFESYSAAELRELAGQFSRLPDSLHGAALGFILGHPEVSAAVAGASSAEQLEETLRAYDGMPDAETVGAYAALTKTNRYENHRN</sequence>
<dbReference type="STRING" id="550447.SAMN05428946_0134"/>
<dbReference type="Gene3D" id="3.20.20.100">
    <property type="entry name" value="NADP-dependent oxidoreductase domain"/>
    <property type="match status" value="1"/>
</dbReference>
<dbReference type="PRINTS" id="PR00069">
    <property type="entry name" value="ALDKETRDTASE"/>
</dbReference>
<dbReference type="InterPro" id="IPR023210">
    <property type="entry name" value="NADP_OxRdtase_dom"/>
</dbReference>
<dbReference type="Pfam" id="PF00248">
    <property type="entry name" value="Aldo_ket_red"/>
    <property type="match status" value="1"/>
</dbReference>
<reference evidence="3" key="1">
    <citation type="submission" date="2017-01" db="EMBL/GenBank/DDBJ databases">
        <authorList>
            <person name="Varghese N."/>
            <person name="Submissions S."/>
        </authorList>
    </citation>
    <scope>NUCLEOTIDE SEQUENCE [LARGE SCALE GENOMIC DNA]</scope>
    <source>
        <strain evidence="3">MNA4</strain>
    </source>
</reference>
<dbReference type="RefSeq" id="WP_076756452.1">
    <property type="nucleotide sequence ID" value="NZ_FTPL01000001.1"/>
</dbReference>
<name>A0A1U7PLG2_9BACI</name>
<dbReference type="PANTHER" id="PTHR43312:SF1">
    <property type="entry name" value="NADP-DEPENDENT OXIDOREDUCTASE DOMAIN-CONTAINING PROTEIN"/>
    <property type="match status" value="1"/>
</dbReference>
<evidence type="ECO:0000313" key="3">
    <source>
        <dbReference type="Proteomes" id="UP000187550"/>
    </source>
</evidence>
<gene>
    <name evidence="2" type="ORF">SAMN05428946_0134</name>
</gene>
<dbReference type="AlphaFoldDB" id="A0A1U7PLG2"/>
<dbReference type="OrthoDB" id="9773828at2"/>
<keyword evidence="3" id="KW-1185">Reference proteome</keyword>
<proteinExistence type="predicted"/>
<dbReference type="InterPro" id="IPR036812">
    <property type="entry name" value="NAD(P)_OxRdtase_dom_sf"/>
</dbReference>
<dbReference type="SUPFAM" id="SSF51430">
    <property type="entry name" value="NAD(P)-linked oxidoreductase"/>
    <property type="match status" value="1"/>
</dbReference>
<dbReference type="CDD" id="cd19086">
    <property type="entry name" value="AKR_AKR11C1"/>
    <property type="match status" value="1"/>
</dbReference>
<dbReference type="GO" id="GO:0016491">
    <property type="term" value="F:oxidoreductase activity"/>
    <property type="evidence" value="ECO:0007669"/>
    <property type="project" value="InterPro"/>
</dbReference>
<organism evidence="2 3">
    <name type="scientific">Edaphobacillus lindanitolerans</name>
    <dbReference type="NCBI Taxonomy" id="550447"/>
    <lineage>
        <taxon>Bacteria</taxon>
        <taxon>Bacillati</taxon>
        <taxon>Bacillota</taxon>
        <taxon>Bacilli</taxon>
        <taxon>Bacillales</taxon>
        <taxon>Bacillaceae</taxon>
        <taxon>Edaphobacillus</taxon>
    </lineage>
</organism>
<dbReference type="InterPro" id="IPR053135">
    <property type="entry name" value="AKR2_Oxidoreductase"/>
</dbReference>
<evidence type="ECO:0000259" key="1">
    <source>
        <dbReference type="Pfam" id="PF00248"/>
    </source>
</evidence>
<protein>
    <submittedName>
        <fullName evidence="2">Predicted oxidoreductase</fullName>
    </submittedName>
</protein>